<dbReference type="SUPFAM" id="SSF54001">
    <property type="entry name" value="Cysteine proteinases"/>
    <property type="match status" value="1"/>
</dbReference>
<evidence type="ECO:0000259" key="5">
    <source>
        <dbReference type="SMART" id="SM00848"/>
    </source>
</evidence>
<dbReference type="AlphaFoldDB" id="A0A1E7FK20"/>
<keyword evidence="7" id="KW-1185">Reference proteome</keyword>
<feature type="domain" description="Cathepsin propeptide inhibitor" evidence="5">
    <location>
        <begin position="20"/>
        <end position="78"/>
    </location>
</feature>
<name>A0A1E7FK20_9STRA</name>
<dbReference type="PROSITE" id="PS00639">
    <property type="entry name" value="THIOL_PROTEASE_HIS"/>
    <property type="match status" value="1"/>
</dbReference>
<keyword evidence="3" id="KW-1015">Disulfide bond</keyword>
<dbReference type="PANTHER" id="PTHR12411">
    <property type="entry name" value="CYSTEINE PROTEASE FAMILY C1-RELATED"/>
    <property type="match status" value="1"/>
</dbReference>
<dbReference type="InterPro" id="IPR039417">
    <property type="entry name" value="Peptidase_C1A_papain-like"/>
</dbReference>
<evidence type="ECO:0000313" key="7">
    <source>
        <dbReference type="Proteomes" id="UP000095751"/>
    </source>
</evidence>
<dbReference type="InterPro" id="IPR038765">
    <property type="entry name" value="Papain-like_cys_pep_sf"/>
</dbReference>
<dbReference type="Gene3D" id="3.90.70.10">
    <property type="entry name" value="Cysteine proteinases"/>
    <property type="match status" value="1"/>
</dbReference>
<evidence type="ECO:0000313" key="6">
    <source>
        <dbReference type="EMBL" id="OEU18519.1"/>
    </source>
</evidence>
<dbReference type="Pfam" id="PF08246">
    <property type="entry name" value="Inhibitor_I29"/>
    <property type="match status" value="1"/>
</dbReference>
<evidence type="ECO:0000256" key="2">
    <source>
        <dbReference type="ARBA" id="ARBA00023145"/>
    </source>
</evidence>
<organism evidence="6 7">
    <name type="scientific">Fragilariopsis cylindrus CCMP1102</name>
    <dbReference type="NCBI Taxonomy" id="635003"/>
    <lineage>
        <taxon>Eukaryota</taxon>
        <taxon>Sar</taxon>
        <taxon>Stramenopiles</taxon>
        <taxon>Ochrophyta</taxon>
        <taxon>Bacillariophyta</taxon>
        <taxon>Bacillariophyceae</taxon>
        <taxon>Bacillariophycidae</taxon>
        <taxon>Bacillariales</taxon>
        <taxon>Bacillariaceae</taxon>
        <taxon>Fragilariopsis</taxon>
    </lineage>
</organism>
<dbReference type="FunFam" id="3.90.70.10:FF:000332">
    <property type="entry name" value="Cathepsin L1"/>
    <property type="match status" value="1"/>
</dbReference>
<dbReference type="CDD" id="cd02248">
    <property type="entry name" value="Peptidase_C1A"/>
    <property type="match status" value="1"/>
</dbReference>
<accession>A0A1E7FK20</accession>
<feature type="domain" description="Peptidase C1A papain C-terminal" evidence="4">
    <location>
        <begin position="119"/>
        <end position="340"/>
    </location>
</feature>
<dbReference type="InParanoid" id="A0A1E7FK20"/>
<evidence type="ECO:0000259" key="4">
    <source>
        <dbReference type="SMART" id="SM00645"/>
    </source>
</evidence>
<dbReference type="KEGG" id="fcy:FRACYDRAFT_183467"/>
<dbReference type="SMART" id="SM00645">
    <property type="entry name" value="Pept_C1"/>
    <property type="match status" value="1"/>
</dbReference>
<dbReference type="InterPro" id="IPR000169">
    <property type="entry name" value="Pept_cys_AS"/>
</dbReference>
<dbReference type="SMART" id="SM00848">
    <property type="entry name" value="Inhibitor_I29"/>
    <property type="match status" value="1"/>
</dbReference>
<proteinExistence type="inferred from homology"/>
<dbReference type="PROSITE" id="PS00139">
    <property type="entry name" value="THIOL_PROTEASE_CYS"/>
    <property type="match status" value="1"/>
</dbReference>
<dbReference type="PRINTS" id="PR00705">
    <property type="entry name" value="PAPAIN"/>
</dbReference>
<dbReference type="InterPro" id="IPR000668">
    <property type="entry name" value="Peptidase_C1A_C"/>
</dbReference>
<evidence type="ECO:0000256" key="1">
    <source>
        <dbReference type="ARBA" id="ARBA00008455"/>
    </source>
</evidence>
<protein>
    <submittedName>
        <fullName evidence="6">Peptidase_C1-domain-containing protein</fullName>
    </submittedName>
</protein>
<dbReference type="InterPro" id="IPR013201">
    <property type="entry name" value="Prot_inhib_I29"/>
</dbReference>
<comment type="similarity">
    <text evidence="1">Belongs to the peptidase C1 family.</text>
</comment>
<dbReference type="InterPro" id="IPR013128">
    <property type="entry name" value="Peptidase_C1A"/>
</dbReference>
<dbReference type="Pfam" id="PF00112">
    <property type="entry name" value="Peptidase_C1"/>
    <property type="match status" value="1"/>
</dbReference>
<dbReference type="InterPro" id="IPR025660">
    <property type="entry name" value="Pept_his_AS"/>
</dbReference>
<dbReference type="Proteomes" id="UP000095751">
    <property type="component" value="Unassembled WGS sequence"/>
</dbReference>
<dbReference type="EMBL" id="KV784356">
    <property type="protein sequence ID" value="OEU18519.1"/>
    <property type="molecule type" value="Genomic_DNA"/>
</dbReference>
<dbReference type="GO" id="GO:0008234">
    <property type="term" value="F:cysteine-type peptidase activity"/>
    <property type="evidence" value="ECO:0007669"/>
    <property type="project" value="InterPro"/>
</dbReference>
<evidence type="ECO:0000256" key="3">
    <source>
        <dbReference type="ARBA" id="ARBA00023157"/>
    </source>
</evidence>
<sequence>MKEHVLDVVGIADAVSAPEFFTWMEEHSKMYDTNEETKLRLGIWKGNNAFIEAHNTQQPPSSYTLGHNHFSDLTVDEYQELNQLGDYSPGIMTASRPKSYAADDAVTATKLRRTLLQDVPDSVDWVEQGAIVPVKNQGMCGSCWAFSAIVAIEGAHFIDTANLTSLSEQELVDCDKLDMGCGGGLMDNAFLFDENSTGICSEVDYPYAMHKRWLRGCGSEKGECSPVNHTRVKTFYDVENNIDALVAAIAKQPVSVAIEADQQSFQFYKSGVFDDPGCGDNLDHGVAAVGYGTLDGKDYFKVRNSWGASWGDEGYILMSRSTEHNVNGTCGILGFASVPTLREDF</sequence>
<reference evidence="6 7" key="1">
    <citation type="submission" date="2016-09" db="EMBL/GenBank/DDBJ databases">
        <title>Extensive genetic diversity and differential bi-allelic expression allows diatom success in the polar Southern Ocean.</title>
        <authorList>
            <consortium name="DOE Joint Genome Institute"/>
            <person name="Mock T."/>
            <person name="Otillar R.P."/>
            <person name="Strauss J."/>
            <person name="Dupont C."/>
            <person name="Frickenhaus S."/>
            <person name="Maumus F."/>
            <person name="Mcmullan M."/>
            <person name="Sanges R."/>
            <person name="Schmutz J."/>
            <person name="Toseland A."/>
            <person name="Valas R."/>
            <person name="Veluchamy A."/>
            <person name="Ward B.J."/>
            <person name="Allen A."/>
            <person name="Barry K."/>
            <person name="Falciatore A."/>
            <person name="Ferrante M."/>
            <person name="Fortunato A.E."/>
            <person name="Gloeckner G."/>
            <person name="Gruber A."/>
            <person name="Hipkin R."/>
            <person name="Janech M."/>
            <person name="Kroth P."/>
            <person name="Leese F."/>
            <person name="Lindquist E."/>
            <person name="Lyon B.R."/>
            <person name="Martin J."/>
            <person name="Mayer C."/>
            <person name="Parker M."/>
            <person name="Quesneville H."/>
            <person name="Raymond J."/>
            <person name="Uhlig C."/>
            <person name="Valentin K.U."/>
            <person name="Worden A.Z."/>
            <person name="Armbrust E.V."/>
            <person name="Bowler C."/>
            <person name="Green B."/>
            <person name="Moulton V."/>
            <person name="Van Oosterhout C."/>
            <person name="Grigoriev I."/>
        </authorList>
    </citation>
    <scope>NUCLEOTIDE SEQUENCE [LARGE SCALE GENOMIC DNA]</scope>
    <source>
        <strain evidence="6 7">CCMP1102</strain>
    </source>
</reference>
<gene>
    <name evidence="6" type="ORF">FRACYDRAFT_183467</name>
</gene>
<keyword evidence="2" id="KW-0865">Zymogen</keyword>
<dbReference type="OrthoDB" id="10253408at2759"/>
<dbReference type="GO" id="GO:0006508">
    <property type="term" value="P:proteolysis"/>
    <property type="evidence" value="ECO:0007669"/>
    <property type="project" value="InterPro"/>
</dbReference>